<evidence type="ECO:0000313" key="1">
    <source>
        <dbReference type="EMBL" id="GIX91549.1"/>
    </source>
</evidence>
<keyword evidence="2" id="KW-1185">Reference proteome</keyword>
<evidence type="ECO:0000313" key="2">
    <source>
        <dbReference type="Proteomes" id="UP001054945"/>
    </source>
</evidence>
<proteinExistence type="predicted"/>
<gene>
    <name evidence="1" type="ORF">CEXT_395091</name>
</gene>
<name>A0AAV4P4J7_CAEEX</name>
<organism evidence="1 2">
    <name type="scientific">Caerostris extrusa</name>
    <name type="common">Bark spider</name>
    <name type="synonym">Caerostris bankana</name>
    <dbReference type="NCBI Taxonomy" id="172846"/>
    <lineage>
        <taxon>Eukaryota</taxon>
        <taxon>Metazoa</taxon>
        <taxon>Ecdysozoa</taxon>
        <taxon>Arthropoda</taxon>
        <taxon>Chelicerata</taxon>
        <taxon>Arachnida</taxon>
        <taxon>Araneae</taxon>
        <taxon>Araneomorphae</taxon>
        <taxon>Entelegynae</taxon>
        <taxon>Araneoidea</taxon>
        <taxon>Araneidae</taxon>
        <taxon>Caerostris</taxon>
    </lineage>
</organism>
<comment type="caution">
    <text evidence="1">The sequence shown here is derived from an EMBL/GenBank/DDBJ whole genome shotgun (WGS) entry which is preliminary data.</text>
</comment>
<sequence>MTLIKVGHFSLEYIGLILLELKIHSFPIRTSNSPLKQFIYVSKNSSGMLLETVDFGASQKEADSESESHVLLSLVIGENESPRDLARFTLHPLSR</sequence>
<reference evidence="1 2" key="1">
    <citation type="submission" date="2021-06" db="EMBL/GenBank/DDBJ databases">
        <title>Caerostris extrusa draft genome.</title>
        <authorList>
            <person name="Kono N."/>
            <person name="Arakawa K."/>
        </authorList>
    </citation>
    <scope>NUCLEOTIDE SEQUENCE [LARGE SCALE GENOMIC DNA]</scope>
</reference>
<dbReference type="EMBL" id="BPLR01021591">
    <property type="protein sequence ID" value="GIX91549.1"/>
    <property type="molecule type" value="Genomic_DNA"/>
</dbReference>
<dbReference type="AlphaFoldDB" id="A0AAV4P4J7"/>
<protein>
    <submittedName>
        <fullName evidence="1">Uncharacterized protein</fullName>
    </submittedName>
</protein>
<dbReference type="Proteomes" id="UP001054945">
    <property type="component" value="Unassembled WGS sequence"/>
</dbReference>
<accession>A0AAV4P4J7</accession>